<feature type="region of interest" description="Disordered" evidence="1">
    <location>
        <begin position="403"/>
        <end position="422"/>
    </location>
</feature>
<keyword evidence="2" id="KW-0808">Transferase</keyword>
<protein>
    <submittedName>
        <fullName evidence="2">Cysteine desulfurase &gt; SufS</fullName>
        <ecNumber evidence="2">2.8.1.7</ecNumber>
    </submittedName>
</protein>
<feature type="region of interest" description="Disordered" evidence="1">
    <location>
        <begin position="1"/>
        <end position="337"/>
    </location>
</feature>
<feature type="compositionally biased region" description="Basic and acidic residues" evidence="1">
    <location>
        <begin position="147"/>
        <end position="160"/>
    </location>
</feature>
<sequence>DRAARAGHVLRRRGRAGRLPRPHPGDRGTAAGLPRQRLQLAQAAPGPRRRAGLRRAALQQRPPRRAHAVPGGHRRLRGRPYDGRLVPRRGRPARGGVHQERHRGLQPRRLQLRQRAGRLPLRARSRRRGLRHRDGAPLQPRPVADALRAHGRDAALDPAHRRGPARPVRARDAGQRADQGAGVRPRQQHPGHRQPGRDAGRPRPRGRRLRPGRRRAVGAPPGRRRPGARRRLLRRHRPQDAGALGHRRPVGPARAARRDAAVPGRWLDDRGRADGRLHLRPCARALRGRHPGHQPGRGARRRLRLPARGGPGPHHGPRAGPHRATAGGPARPRRRLGHRPRLPALARVGRVVRGGGRAPPRRRSVARRARHRRARRTPLRRAGVPPLRRPRHDPRVVLPLQHRGRDRRPAGRHQDRPAFLVV</sequence>
<dbReference type="GO" id="GO:0031071">
    <property type="term" value="F:cysteine desulfurase activity"/>
    <property type="evidence" value="ECO:0007669"/>
    <property type="project" value="UniProtKB-EC"/>
</dbReference>
<organism evidence="2">
    <name type="scientific">uncultured Frankineae bacterium</name>
    <dbReference type="NCBI Taxonomy" id="437475"/>
    <lineage>
        <taxon>Bacteria</taxon>
        <taxon>Bacillati</taxon>
        <taxon>Actinomycetota</taxon>
        <taxon>Actinomycetes</taxon>
        <taxon>Frankiales</taxon>
        <taxon>environmental samples</taxon>
    </lineage>
</organism>
<name>A0A6J4MAZ6_9ACTN</name>
<feature type="compositionally biased region" description="Basic and acidic residues" evidence="1">
    <location>
        <begin position="407"/>
        <end position="416"/>
    </location>
</feature>
<feature type="non-terminal residue" evidence="2">
    <location>
        <position position="422"/>
    </location>
</feature>
<evidence type="ECO:0000313" key="2">
    <source>
        <dbReference type="EMBL" id="CAA9354665.1"/>
    </source>
</evidence>
<feature type="non-terminal residue" evidence="2">
    <location>
        <position position="1"/>
    </location>
</feature>
<feature type="compositionally biased region" description="Basic and acidic residues" evidence="1">
    <location>
        <begin position="256"/>
        <end position="277"/>
    </location>
</feature>
<gene>
    <name evidence="2" type="ORF">AVDCRST_MAG07-3283</name>
</gene>
<feature type="compositionally biased region" description="Basic residues" evidence="1">
    <location>
        <begin position="202"/>
        <end position="237"/>
    </location>
</feature>
<accession>A0A6J4MAZ6</accession>
<dbReference type="EC" id="2.8.1.7" evidence="2"/>
<feature type="compositionally biased region" description="Basic residues" evidence="1">
    <location>
        <begin position="278"/>
        <end position="305"/>
    </location>
</feature>
<feature type="region of interest" description="Disordered" evidence="1">
    <location>
        <begin position="353"/>
        <end position="392"/>
    </location>
</feature>
<feature type="compositionally biased region" description="Basic residues" evidence="1">
    <location>
        <begin position="104"/>
        <end position="131"/>
    </location>
</feature>
<feature type="compositionally biased region" description="Basic residues" evidence="1">
    <location>
        <begin position="359"/>
        <end position="379"/>
    </location>
</feature>
<dbReference type="EMBL" id="CADCUB010000156">
    <property type="protein sequence ID" value="CAA9354665.1"/>
    <property type="molecule type" value="Genomic_DNA"/>
</dbReference>
<evidence type="ECO:0000256" key="1">
    <source>
        <dbReference type="SAM" id="MobiDB-lite"/>
    </source>
</evidence>
<feature type="compositionally biased region" description="Basic residues" evidence="1">
    <location>
        <begin position="8"/>
        <end position="21"/>
    </location>
</feature>
<feature type="compositionally biased region" description="Basic residues" evidence="1">
    <location>
        <begin position="62"/>
        <end position="78"/>
    </location>
</feature>
<reference evidence="2" key="1">
    <citation type="submission" date="2020-02" db="EMBL/GenBank/DDBJ databases">
        <authorList>
            <person name="Meier V. D."/>
        </authorList>
    </citation>
    <scope>NUCLEOTIDE SEQUENCE</scope>
    <source>
        <strain evidence="2">AVDCRST_MAG07</strain>
    </source>
</reference>
<proteinExistence type="predicted"/>
<dbReference type="AlphaFoldDB" id="A0A6J4MAZ6"/>